<gene>
    <name evidence="1" type="ORF">FPY71_12570</name>
</gene>
<comment type="caution">
    <text evidence="1">The sequence shown here is derived from an EMBL/GenBank/DDBJ whole genome shotgun (WGS) entry which is preliminary data.</text>
</comment>
<dbReference type="OrthoDB" id="2941346at2"/>
<protein>
    <submittedName>
        <fullName evidence="1">WYL domain-containing protein</fullName>
    </submittedName>
</protein>
<keyword evidence="2" id="KW-1185">Reference proteome</keyword>
<evidence type="ECO:0000313" key="2">
    <source>
        <dbReference type="Proteomes" id="UP000324738"/>
    </source>
</evidence>
<reference evidence="1 2" key="1">
    <citation type="submission" date="2019-08" db="EMBL/GenBank/DDBJ databases">
        <title>Aureimonas fodiniaquatilis sp. nov., isolated from a coal mine wastewater.</title>
        <authorList>
            <person name="Kim W."/>
        </authorList>
    </citation>
    <scope>NUCLEOTIDE SEQUENCE [LARGE SCALE GENOMIC DNA]</scope>
    <source>
        <strain evidence="1 2">CAU 1482</strain>
    </source>
</reference>
<organism evidence="1 2">
    <name type="scientific">Aureimonas fodinaquatilis</name>
    <dbReference type="NCBI Taxonomy" id="2565783"/>
    <lineage>
        <taxon>Bacteria</taxon>
        <taxon>Pseudomonadati</taxon>
        <taxon>Pseudomonadota</taxon>
        <taxon>Alphaproteobacteria</taxon>
        <taxon>Hyphomicrobiales</taxon>
        <taxon>Aurantimonadaceae</taxon>
        <taxon>Aureimonas</taxon>
    </lineage>
</organism>
<dbReference type="RefSeq" id="WP_149300667.1">
    <property type="nucleotide sequence ID" value="NZ_VTWH01000003.1"/>
</dbReference>
<proteinExistence type="predicted"/>
<accession>A0A5B0DTS1</accession>
<evidence type="ECO:0000313" key="1">
    <source>
        <dbReference type="EMBL" id="KAA0969382.1"/>
    </source>
</evidence>
<dbReference type="EMBL" id="VTWH01000003">
    <property type="protein sequence ID" value="KAA0969382.1"/>
    <property type="molecule type" value="Genomic_DNA"/>
</dbReference>
<name>A0A5B0DTS1_9HYPH</name>
<dbReference type="AlphaFoldDB" id="A0A5B0DTS1"/>
<sequence length="79" mass="9426">MTVNVLNSTTLGEPVKELRFVYKNWRGDTSVRRILPIKIWYGTTDWHPDEQWFIKAIDVEKGEERDFALIDMKFTDSYN</sequence>
<dbReference type="Proteomes" id="UP000324738">
    <property type="component" value="Unassembled WGS sequence"/>
</dbReference>